<keyword evidence="12" id="KW-1185">Reference proteome</keyword>
<feature type="domain" description="Orn/DAP/Arg decarboxylase 2 N-terminal" evidence="10">
    <location>
        <begin position="58"/>
        <end position="303"/>
    </location>
</feature>
<organism evidence="11 12">
    <name type="scientific">Gluconobacter morbifer G707</name>
    <dbReference type="NCBI Taxonomy" id="1088869"/>
    <lineage>
        <taxon>Bacteria</taxon>
        <taxon>Pseudomonadati</taxon>
        <taxon>Pseudomonadota</taxon>
        <taxon>Alphaproteobacteria</taxon>
        <taxon>Acetobacterales</taxon>
        <taxon>Acetobacteraceae</taxon>
        <taxon>Gluconobacter</taxon>
    </lineage>
</organism>
<dbReference type="InterPro" id="IPR009006">
    <property type="entry name" value="Ala_racemase/Decarboxylase_C"/>
</dbReference>
<evidence type="ECO:0000256" key="5">
    <source>
        <dbReference type="HAMAP-Rule" id="MF_02120"/>
    </source>
</evidence>
<dbReference type="eggNOG" id="COG0019">
    <property type="taxonomic scope" value="Bacteria"/>
</dbReference>
<comment type="catalytic activity">
    <reaction evidence="5 8">
        <text>meso-2,6-diaminopimelate + H(+) = L-lysine + CO2</text>
        <dbReference type="Rhea" id="RHEA:15101"/>
        <dbReference type="ChEBI" id="CHEBI:15378"/>
        <dbReference type="ChEBI" id="CHEBI:16526"/>
        <dbReference type="ChEBI" id="CHEBI:32551"/>
        <dbReference type="ChEBI" id="CHEBI:57791"/>
        <dbReference type="EC" id="4.1.1.20"/>
    </reaction>
</comment>
<dbReference type="GO" id="GO:0008836">
    <property type="term" value="F:diaminopimelate decarboxylase activity"/>
    <property type="evidence" value="ECO:0007669"/>
    <property type="project" value="UniProtKB-UniRule"/>
</dbReference>
<evidence type="ECO:0000256" key="8">
    <source>
        <dbReference type="RuleBase" id="RU003738"/>
    </source>
</evidence>
<keyword evidence="5" id="KW-0028">Amino-acid biosynthesis</keyword>
<evidence type="ECO:0000256" key="4">
    <source>
        <dbReference type="ARBA" id="ARBA00023239"/>
    </source>
</evidence>
<evidence type="ECO:0000259" key="9">
    <source>
        <dbReference type="Pfam" id="PF00278"/>
    </source>
</evidence>
<dbReference type="UniPathway" id="UPA00034">
    <property type="reaction ID" value="UER00027"/>
</dbReference>
<evidence type="ECO:0000313" key="12">
    <source>
        <dbReference type="Proteomes" id="UP000004949"/>
    </source>
</evidence>
<comment type="function">
    <text evidence="5">Specifically catalyzes the decarboxylation of meso-diaminopimelate (meso-DAP) to L-lysine.</text>
</comment>
<protein>
    <recommendedName>
        <fullName evidence="5 6">Diaminopimelate decarboxylase</fullName>
        <shortName evidence="5">DAP decarboxylase</shortName>
        <shortName evidence="5">DAPDC</shortName>
        <ecNumber evidence="5 6">4.1.1.20</ecNumber>
    </recommendedName>
</protein>
<gene>
    <name evidence="5" type="primary">lysA</name>
    <name evidence="11" type="ORF">GMO_06490</name>
</gene>
<dbReference type="InterPro" id="IPR022643">
    <property type="entry name" value="De-COase2_C"/>
</dbReference>
<dbReference type="STRING" id="1088869.GMO_06490"/>
<dbReference type="InterPro" id="IPR000183">
    <property type="entry name" value="Orn/DAP/Arg_de-COase"/>
</dbReference>
<comment type="cofactor">
    <cofactor evidence="1 5 7 8">
        <name>pyridoxal 5'-phosphate</name>
        <dbReference type="ChEBI" id="CHEBI:597326"/>
    </cofactor>
</comment>
<comment type="similarity">
    <text evidence="5">Belongs to the Orn/Lys/Arg decarboxylase class-II family. LysA subfamily.</text>
</comment>
<proteinExistence type="inferred from homology"/>
<feature type="active site" description="Proton donor" evidence="7">
    <location>
        <position position="367"/>
    </location>
</feature>
<dbReference type="EMBL" id="AGQV01000001">
    <property type="protein sequence ID" value="EHH69342.1"/>
    <property type="molecule type" value="Genomic_DNA"/>
</dbReference>
<dbReference type="AlphaFoldDB" id="G6XGN4"/>
<comment type="pathway">
    <text evidence="5 8">Amino-acid biosynthesis; L-lysine biosynthesis via DAP pathway; L-lysine from DL-2,6-diaminopimelate: step 1/1.</text>
</comment>
<dbReference type="InterPro" id="IPR002986">
    <property type="entry name" value="DAP_deCOOHase_LysA"/>
</dbReference>
<dbReference type="GO" id="GO:0030170">
    <property type="term" value="F:pyridoxal phosphate binding"/>
    <property type="evidence" value="ECO:0007669"/>
    <property type="project" value="UniProtKB-UniRule"/>
</dbReference>
<feature type="domain" description="Orn/DAP/Arg decarboxylase 2 C-terminal" evidence="9">
    <location>
        <begin position="305"/>
        <end position="395"/>
    </location>
</feature>
<evidence type="ECO:0000256" key="1">
    <source>
        <dbReference type="ARBA" id="ARBA00001933"/>
    </source>
</evidence>
<dbReference type="InterPro" id="IPR022657">
    <property type="entry name" value="De-COase2_CS"/>
</dbReference>
<evidence type="ECO:0000256" key="2">
    <source>
        <dbReference type="ARBA" id="ARBA00022793"/>
    </source>
</evidence>
<dbReference type="InterPro" id="IPR029066">
    <property type="entry name" value="PLP-binding_barrel"/>
</dbReference>
<evidence type="ECO:0000256" key="7">
    <source>
        <dbReference type="PIRSR" id="PIRSR600183-50"/>
    </source>
</evidence>
<dbReference type="RefSeq" id="WP_008850799.1">
    <property type="nucleotide sequence ID" value="NZ_AGQV01000001.1"/>
</dbReference>
<evidence type="ECO:0000259" key="10">
    <source>
        <dbReference type="Pfam" id="PF02784"/>
    </source>
</evidence>
<keyword evidence="4 5" id="KW-0456">Lyase</keyword>
<dbReference type="Gene3D" id="3.20.20.10">
    <property type="entry name" value="Alanine racemase"/>
    <property type="match status" value="1"/>
</dbReference>
<feature type="binding site" evidence="5">
    <location>
        <position position="300"/>
    </location>
    <ligand>
        <name>substrate</name>
    </ligand>
</feature>
<dbReference type="PRINTS" id="PR01181">
    <property type="entry name" value="DAPDCRBXLASE"/>
</dbReference>
<feature type="binding site" evidence="5">
    <location>
        <position position="339"/>
    </location>
    <ligand>
        <name>substrate</name>
    </ligand>
</feature>
<dbReference type="Gene3D" id="2.40.37.10">
    <property type="entry name" value="Lyase, Ornithine Decarboxylase, Chain A, domain 1"/>
    <property type="match status" value="1"/>
</dbReference>
<dbReference type="PROSITE" id="PS00879">
    <property type="entry name" value="ODR_DC_2_2"/>
    <property type="match status" value="1"/>
</dbReference>
<dbReference type="InterPro" id="IPR022644">
    <property type="entry name" value="De-COase2_N"/>
</dbReference>
<dbReference type="Proteomes" id="UP000004949">
    <property type="component" value="Unassembled WGS sequence"/>
</dbReference>
<dbReference type="PATRIC" id="fig|1088869.3.peg.658"/>
<dbReference type="FunFam" id="3.20.20.10:FF:000003">
    <property type="entry name" value="Diaminopimelate decarboxylase"/>
    <property type="match status" value="1"/>
</dbReference>
<dbReference type="SUPFAM" id="SSF51419">
    <property type="entry name" value="PLP-binding barrel"/>
    <property type="match status" value="1"/>
</dbReference>
<evidence type="ECO:0000256" key="6">
    <source>
        <dbReference type="NCBIfam" id="TIGR01048"/>
    </source>
</evidence>
<evidence type="ECO:0000256" key="3">
    <source>
        <dbReference type="ARBA" id="ARBA00022898"/>
    </source>
</evidence>
<dbReference type="Pfam" id="PF00278">
    <property type="entry name" value="Orn_DAP_Arg_deC"/>
    <property type="match status" value="1"/>
</dbReference>
<feature type="binding site" evidence="5">
    <location>
        <position position="335"/>
    </location>
    <ligand>
        <name>substrate</name>
    </ligand>
</feature>
<dbReference type="PANTHER" id="PTHR43727">
    <property type="entry name" value="DIAMINOPIMELATE DECARBOXYLASE"/>
    <property type="match status" value="1"/>
</dbReference>
<keyword evidence="2 5" id="KW-0210">Decarboxylase</keyword>
<feature type="binding site" evidence="5">
    <location>
        <begin position="297"/>
        <end position="300"/>
    </location>
    <ligand>
        <name>pyridoxal 5'-phosphate</name>
        <dbReference type="ChEBI" id="CHEBI:597326"/>
    </ligand>
</feature>
<name>G6XGN4_9PROT</name>
<reference evidence="11 12" key="1">
    <citation type="submission" date="2011-10" db="EMBL/GenBank/DDBJ databases">
        <title>Genome sequence of Gluconobacter morbifer G707, isolated from Drosophila gut.</title>
        <authorList>
            <person name="Lee W.-J."/>
            <person name="Kim E.-K."/>
        </authorList>
    </citation>
    <scope>NUCLEOTIDE SEQUENCE [LARGE SCALE GENOMIC DNA]</scope>
    <source>
        <strain evidence="11 12">G707</strain>
    </source>
</reference>
<dbReference type="PANTHER" id="PTHR43727:SF2">
    <property type="entry name" value="GROUP IV DECARBOXYLASE"/>
    <property type="match status" value="1"/>
</dbReference>
<feature type="modified residue" description="N6-(pyridoxal phosphate)lysine" evidence="5 7">
    <location>
        <position position="84"/>
    </location>
</feature>
<dbReference type="CDD" id="cd06828">
    <property type="entry name" value="PLPDE_III_DapDC"/>
    <property type="match status" value="1"/>
</dbReference>
<dbReference type="Pfam" id="PF02784">
    <property type="entry name" value="Orn_Arg_deC_N"/>
    <property type="match status" value="1"/>
</dbReference>
<accession>G6XGN4</accession>
<dbReference type="NCBIfam" id="TIGR01048">
    <property type="entry name" value="lysA"/>
    <property type="match status" value="1"/>
</dbReference>
<sequence length="453" mass="48476">MSAPFPSDPSTDPSLLDLLASRPSLRMDVRDGLLFEGVPLHVIAAAAGTPCWITGAGTLCRRAQALKSAFEARGLPVSYHFAMKSQDHQATLTILRQCGFGVDIVSGGEMQRALHAGIPSSGIVFSGVGKSDAELRAAIEHDIAQVNVESVEELYRLDEMARACGKVARAALRVNPDVDAQTHDKISTGRAGDKFGIEHRRAVTLYGEATALKNVRLVGLAVHLGSQMVTAEPFREGYTRLAEMVRELRALGHTVESVDCGGGLGIRYRDEIAPAPDMLAGVIAETLGNLDVRLSIEPGRWLSGPTGLLLTRVIETKAGNPDFAVIDAAMNDLARPALYESWHGILPVAPTALQADTKPWDVVGPVCESSDIFARDRALPASLNRGDLVVLLDTGAYGSVMSSTYNTRPLAAQVLVDNGRWDIIRQRQTVAELIAAETVPAWLEQDSANPAHG</sequence>
<comment type="caution">
    <text evidence="11">The sequence shown here is derived from an EMBL/GenBank/DDBJ whole genome shotgun (WGS) entry which is preliminary data.</text>
</comment>
<dbReference type="SUPFAM" id="SSF50621">
    <property type="entry name" value="Alanine racemase C-terminal domain-like"/>
    <property type="match status" value="1"/>
</dbReference>
<feature type="binding site" evidence="5">
    <location>
        <position position="263"/>
    </location>
    <ligand>
        <name>pyridoxal 5'-phosphate</name>
        <dbReference type="ChEBI" id="CHEBI:597326"/>
    </ligand>
</feature>
<comment type="subunit">
    <text evidence="5">Homodimer.</text>
</comment>
<feature type="binding site" evidence="5">
    <location>
        <position position="397"/>
    </location>
    <ligand>
        <name>pyridoxal 5'-phosphate</name>
        <dbReference type="ChEBI" id="CHEBI:597326"/>
    </ligand>
</feature>
<dbReference type="HAMAP" id="MF_02120">
    <property type="entry name" value="LysA"/>
    <property type="match status" value="1"/>
</dbReference>
<evidence type="ECO:0000313" key="11">
    <source>
        <dbReference type="EMBL" id="EHH69342.1"/>
    </source>
</evidence>
<dbReference type="EC" id="4.1.1.20" evidence="5 6"/>
<dbReference type="GO" id="GO:0009089">
    <property type="term" value="P:lysine biosynthetic process via diaminopimelate"/>
    <property type="evidence" value="ECO:0007669"/>
    <property type="project" value="UniProtKB-UniRule"/>
</dbReference>
<dbReference type="PRINTS" id="PR01179">
    <property type="entry name" value="ODADCRBXLASE"/>
</dbReference>
<feature type="binding site" evidence="5">
    <location>
        <position position="368"/>
    </location>
    <ligand>
        <name>substrate</name>
    </ligand>
</feature>
<dbReference type="OrthoDB" id="9802241at2"/>
<feature type="binding site" evidence="5">
    <location>
        <position position="397"/>
    </location>
    <ligand>
        <name>substrate</name>
    </ligand>
</feature>
<keyword evidence="3 5" id="KW-0663">Pyridoxal phosphate</keyword>
<keyword evidence="5 8" id="KW-0457">Lysine biosynthesis</keyword>